<dbReference type="SMART" id="SM00895">
    <property type="entry name" value="FCD"/>
    <property type="match status" value="1"/>
</dbReference>
<keyword evidence="1" id="KW-0805">Transcription regulation</keyword>
<dbReference type="CDD" id="cd07377">
    <property type="entry name" value="WHTH_GntR"/>
    <property type="match status" value="1"/>
</dbReference>
<evidence type="ECO:0000256" key="3">
    <source>
        <dbReference type="ARBA" id="ARBA00023163"/>
    </source>
</evidence>
<name>A0ABW3PV32_9BACL</name>
<dbReference type="SUPFAM" id="SSF48008">
    <property type="entry name" value="GntR ligand-binding domain-like"/>
    <property type="match status" value="1"/>
</dbReference>
<dbReference type="Gene3D" id="1.10.10.10">
    <property type="entry name" value="Winged helix-like DNA-binding domain superfamily/Winged helix DNA-binding domain"/>
    <property type="match status" value="1"/>
</dbReference>
<dbReference type="InterPro" id="IPR011711">
    <property type="entry name" value="GntR_C"/>
</dbReference>
<dbReference type="InterPro" id="IPR036390">
    <property type="entry name" value="WH_DNA-bd_sf"/>
</dbReference>
<dbReference type="SUPFAM" id="SSF46785">
    <property type="entry name" value="Winged helix' DNA-binding domain"/>
    <property type="match status" value="1"/>
</dbReference>
<dbReference type="Pfam" id="PF07729">
    <property type="entry name" value="FCD"/>
    <property type="match status" value="1"/>
</dbReference>
<dbReference type="RefSeq" id="WP_251582055.1">
    <property type="nucleotide sequence ID" value="NZ_JBHTKX010000001.1"/>
</dbReference>
<dbReference type="InterPro" id="IPR008920">
    <property type="entry name" value="TF_FadR/GntR_C"/>
</dbReference>
<dbReference type="PRINTS" id="PR00035">
    <property type="entry name" value="HTHGNTR"/>
</dbReference>
<evidence type="ECO:0000313" key="5">
    <source>
        <dbReference type="EMBL" id="MFD1129117.1"/>
    </source>
</evidence>
<organism evidence="5 6">
    <name type="scientific">Paenibacillus provencensis</name>
    <dbReference type="NCBI Taxonomy" id="441151"/>
    <lineage>
        <taxon>Bacteria</taxon>
        <taxon>Bacillati</taxon>
        <taxon>Bacillota</taxon>
        <taxon>Bacilli</taxon>
        <taxon>Bacillales</taxon>
        <taxon>Paenibacillaceae</taxon>
        <taxon>Paenibacillus</taxon>
    </lineage>
</organism>
<dbReference type="PANTHER" id="PTHR43537:SF5">
    <property type="entry name" value="UXU OPERON TRANSCRIPTIONAL REGULATOR"/>
    <property type="match status" value="1"/>
</dbReference>
<dbReference type="Proteomes" id="UP001597169">
    <property type="component" value="Unassembled WGS sequence"/>
</dbReference>
<protein>
    <submittedName>
        <fullName evidence="5">GntR family transcriptional regulator</fullName>
    </submittedName>
</protein>
<dbReference type="SMART" id="SM00345">
    <property type="entry name" value="HTH_GNTR"/>
    <property type="match status" value="1"/>
</dbReference>
<dbReference type="EMBL" id="JBHTKX010000001">
    <property type="protein sequence ID" value="MFD1129117.1"/>
    <property type="molecule type" value="Genomic_DNA"/>
</dbReference>
<accession>A0ABW3PV32</accession>
<keyword evidence="3" id="KW-0804">Transcription</keyword>
<dbReference type="InterPro" id="IPR000524">
    <property type="entry name" value="Tscrpt_reg_HTH_GntR"/>
</dbReference>
<keyword evidence="2" id="KW-0238">DNA-binding</keyword>
<dbReference type="Gene3D" id="1.20.120.530">
    <property type="entry name" value="GntR ligand-binding domain-like"/>
    <property type="match status" value="1"/>
</dbReference>
<feature type="domain" description="HTH gntR-type" evidence="4">
    <location>
        <begin position="10"/>
        <end position="77"/>
    </location>
</feature>
<evidence type="ECO:0000313" key="6">
    <source>
        <dbReference type="Proteomes" id="UP001597169"/>
    </source>
</evidence>
<dbReference type="PROSITE" id="PS50949">
    <property type="entry name" value="HTH_GNTR"/>
    <property type="match status" value="1"/>
</dbReference>
<dbReference type="Pfam" id="PF00392">
    <property type="entry name" value="GntR"/>
    <property type="match status" value="1"/>
</dbReference>
<evidence type="ECO:0000256" key="1">
    <source>
        <dbReference type="ARBA" id="ARBA00023015"/>
    </source>
</evidence>
<sequence length="226" mass="26510">MDLHIRPQPTSTREAVYDALKDQILNFDLIPGTSISEKEIALAFNVSRTPVRESFLRLAGEGLLDVYPQRGTMVSLIDLSLVEEARFMREQLECAVVRLACHQFSEVDIQELELLLIRQRASMEAQDNKSMFELDEAFHRTLFTRCSKSNTWAAMQQMNVHMNRIRKLRLAADQDWQHIYDQHQQMVDSISRQDEERAVALMKDHMNLAIHDERFLREKFPNYFKP</sequence>
<keyword evidence="6" id="KW-1185">Reference proteome</keyword>
<gene>
    <name evidence="5" type="ORF">ACFQ3J_13130</name>
</gene>
<dbReference type="InterPro" id="IPR036388">
    <property type="entry name" value="WH-like_DNA-bd_sf"/>
</dbReference>
<comment type="caution">
    <text evidence="5">The sequence shown here is derived from an EMBL/GenBank/DDBJ whole genome shotgun (WGS) entry which is preliminary data.</text>
</comment>
<reference evidence="6" key="1">
    <citation type="journal article" date="2019" name="Int. J. Syst. Evol. Microbiol.">
        <title>The Global Catalogue of Microorganisms (GCM) 10K type strain sequencing project: providing services to taxonomists for standard genome sequencing and annotation.</title>
        <authorList>
            <consortium name="The Broad Institute Genomics Platform"/>
            <consortium name="The Broad Institute Genome Sequencing Center for Infectious Disease"/>
            <person name="Wu L."/>
            <person name="Ma J."/>
        </authorList>
    </citation>
    <scope>NUCLEOTIDE SEQUENCE [LARGE SCALE GENOMIC DNA]</scope>
    <source>
        <strain evidence="6">CCUG 53519</strain>
    </source>
</reference>
<evidence type="ECO:0000256" key="2">
    <source>
        <dbReference type="ARBA" id="ARBA00023125"/>
    </source>
</evidence>
<proteinExistence type="predicted"/>
<evidence type="ECO:0000259" key="4">
    <source>
        <dbReference type="PROSITE" id="PS50949"/>
    </source>
</evidence>
<dbReference type="PANTHER" id="PTHR43537">
    <property type="entry name" value="TRANSCRIPTIONAL REGULATOR, GNTR FAMILY"/>
    <property type="match status" value="1"/>
</dbReference>